<feature type="transmembrane region" description="Helical" evidence="6">
    <location>
        <begin position="88"/>
        <end position="106"/>
    </location>
</feature>
<feature type="transmembrane region" description="Helical" evidence="6">
    <location>
        <begin position="302"/>
        <end position="335"/>
    </location>
</feature>
<evidence type="ECO:0000256" key="6">
    <source>
        <dbReference type="SAM" id="Phobius"/>
    </source>
</evidence>
<feature type="transmembrane region" description="Helical" evidence="6">
    <location>
        <begin position="56"/>
        <end position="76"/>
    </location>
</feature>
<organism evidence="7 8">
    <name type="scientific">Winogradskya consettensis</name>
    <dbReference type="NCBI Taxonomy" id="113560"/>
    <lineage>
        <taxon>Bacteria</taxon>
        <taxon>Bacillati</taxon>
        <taxon>Actinomycetota</taxon>
        <taxon>Actinomycetes</taxon>
        <taxon>Micromonosporales</taxon>
        <taxon>Micromonosporaceae</taxon>
        <taxon>Winogradskya</taxon>
    </lineage>
</organism>
<keyword evidence="8" id="KW-1185">Reference proteome</keyword>
<feature type="transmembrane region" description="Helical" evidence="6">
    <location>
        <begin position="127"/>
        <end position="151"/>
    </location>
</feature>
<dbReference type="PANTHER" id="PTHR39087:SF2">
    <property type="entry name" value="UPF0104 MEMBRANE PROTEIN MJ1595"/>
    <property type="match status" value="1"/>
</dbReference>
<reference evidence="7" key="1">
    <citation type="submission" date="2021-03" db="EMBL/GenBank/DDBJ databases">
        <title>Whole genome shotgun sequence of Actinoplanes consettensis NBRC 14913.</title>
        <authorList>
            <person name="Komaki H."/>
            <person name="Tamura T."/>
        </authorList>
    </citation>
    <scope>NUCLEOTIDE SEQUENCE</scope>
    <source>
        <strain evidence="7">NBRC 14913</strain>
    </source>
</reference>
<dbReference type="AlphaFoldDB" id="A0A919VWP7"/>
<evidence type="ECO:0000256" key="2">
    <source>
        <dbReference type="ARBA" id="ARBA00022475"/>
    </source>
</evidence>
<evidence type="ECO:0000313" key="8">
    <source>
        <dbReference type="Proteomes" id="UP000680865"/>
    </source>
</evidence>
<feature type="transmembrane region" description="Helical" evidence="6">
    <location>
        <begin position="266"/>
        <end position="290"/>
    </location>
</feature>
<dbReference type="NCBIfam" id="TIGR00374">
    <property type="entry name" value="flippase-like domain"/>
    <property type="match status" value="1"/>
</dbReference>
<sequence length="381" mass="40662">MGGAYSSDKARLLTLWWNRCTDEITYCQSPQRAHGIFATIDQVADTVQPWWRRGPVVAAAVLAVFAVELVFGWRSLLEALGQLRTPHWNWVAGALVAEIASMGSYARMQRALLRGAGTKVGIRRHVALAYAAHSLSATLPGGPLFSTTFNFQHLRRFGASSAVASWCIALSGVLSAGALVVIGAVFGILTRSTGSWRTLLVYMGGALLVAVGVRLVAQHPEWLINPARMLLGLLNRVRHRPVDTGQAGLTSFIDQLRSVRMRPAELTYAILLAVANWLLDALCLWMCCIALDAEGIHPSQLVIAYCAGMAAASVPIVPGGLGVVDGALILGLVAGGLTTGSAVAAVVLYRLISFVFVIGTGWLVWLVMRSRAGTPPGVMAR</sequence>
<keyword evidence="5 6" id="KW-0472">Membrane</keyword>
<comment type="caution">
    <text evidence="7">The sequence shown here is derived from an EMBL/GenBank/DDBJ whole genome shotgun (WGS) entry which is preliminary data.</text>
</comment>
<evidence type="ECO:0000256" key="5">
    <source>
        <dbReference type="ARBA" id="ARBA00023136"/>
    </source>
</evidence>
<accession>A0A919VWP7</accession>
<keyword evidence="3 6" id="KW-0812">Transmembrane</keyword>
<dbReference type="Proteomes" id="UP000680865">
    <property type="component" value="Unassembled WGS sequence"/>
</dbReference>
<evidence type="ECO:0000256" key="1">
    <source>
        <dbReference type="ARBA" id="ARBA00004651"/>
    </source>
</evidence>
<dbReference type="InterPro" id="IPR022791">
    <property type="entry name" value="L-PG_synthase/AglD"/>
</dbReference>
<keyword evidence="4 6" id="KW-1133">Transmembrane helix</keyword>
<keyword evidence="2" id="KW-1003">Cell membrane</keyword>
<gene>
    <name evidence="7" type="ORF">Aco04nite_57150</name>
</gene>
<dbReference type="PANTHER" id="PTHR39087">
    <property type="entry name" value="UPF0104 MEMBRANE PROTEIN MJ1595"/>
    <property type="match status" value="1"/>
</dbReference>
<evidence type="ECO:0000256" key="4">
    <source>
        <dbReference type="ARBA" id="ARBA00022989"/>
    </source>
</evidence>
<evidence type="ECO:0000256" key="3">
    <source>
        <dbReference type="ARBA" id="ARBA00022692"/>
    </source>
</evidence>
<dbReference type="EMBL" id="BOQP01000032">
    <property type="protein sequence ID" value="GIM77800.1"/>
    <property type="molecule type" value="Genomic_DNA"/>
</dbReference>
<protein>
    <submittedName>
        <fullName evidence="7">Membrane protein</fullName>
    </submittedName>
</protein>
<dbReference type="Pfam" id="PF03706">
    <property type="entry name" value="LPG_synthase_TM"/>
    <property type="match status" value="1"/>
</dbReference>
<name>A0A919VWP7_9ACTN</name>
<feature type="transmembrane region" description="Helical" evidence="6">
    <location>
        <begin position="163"/>
        <end position="187"/>
    </location>
</feature>
<proteinExistence type="predicted"/>
<dbReference type="GO" id="GO:0005886">
    <property type="term" value="C:plasma membrane"/>
    <property type="evidence" value="ECO:0007669"/>
    <property type="project" value="UniProtKB-SubCell"/>
</dbReference>
<feature type="transmembrane region" description="Helical" evidence="6">
    <location>
        <begin position="199"/>
        <end position="217"/>
    </location>
</feature>
<comment type="subcellular location">
    <subcellularLocation>
        <location evidence="1">Cell membrane</location>
        <topology evidence="1">Multi-pass membrane protein</topology>
    </subcellularLocation>
</comment>
<evidence type="ECO:0000313" key="7">
    <source>
        <dbReference type="EMBL" id="GIM77800.1"/>
    </source>
</evidence>
<feature type="transmembrane region" description="Helical" evidence="6">
    <location>
        <begin position="347"/>
        <end position="367"/>
    </location>
</feature>